<comment type="caution">
    <text evidence="7">The sequence shown here is derived from an EMBL/GenBank/DDBJ whole genome shotgun (WGS) entry which is preliminary data.</text>
</comment>
<dbReference type="AlphaFoldDB" id="A0AAW0EJ79"/>
<comment type="subcellular location">
    <subcellularLocation>
        <location evidence="1">Membrane</location>
        <topology evidence="1">Multi-pass membrane protein</topology>
    </subcellularLocation>
</comment>
<dbReference type="GO" id="GO:0022857">
    <property type="term" value="F:transmembrane transporter activity"/>
    <property type="evidence" value="ECO:0007669"/>
    <property type="project" value="InterPro"/>
</dbReference>
<dbReference type="SUPFAM" id="SSF103473">
    <property type="entry name" value="MFS general substrate transporter"/>
    <property type="match status" value="2"/>
</dbReference>
<feature type="region of interest" description="Disordered" evidence="5">
    <location>
        <begin position="338"/>
        <end position="373"/>
    </location>
</feature>
<feature type="transmembrane region" description="Helical" evidence="6">
    <location>
        <begin position="249"/>
        <end position="269"/>
    </location>
</feature>
<proteinExistence type="predicted"/>
<dbReference type="PANTHER" id="PTHR21576">
    <property type="entry name" value="UNCHARACTERIZED NODULIN-LIKE PROTEIN"/>
    <property type="match status" value="1"/>
</dbReference>
<accession>A0AAW0EJ79</accession>
<feature type="compositionally biased region" description="Polar residues" evidence="5">
    <location>
        <begin position="362"/>
        <end position="372"/>
    </location>
</feature>
<feature type="transmembrane region" description="Helical" evidence="6">
    <location>
        <begin position="31"/>
        <end position="50"/>
    </location>
</feature>
<evidence type="ECO:0000313" key="8">
    <source>
        <dbReference type="Proteomes" id="UP001430356"/>
    </source>
</evidence>
<keyword evidence="8" id="KW-1185">Reference proteome</keyword>
<feature type="transmembrane region" description="Helical" evidence="6">
    <location>
        <begin position="95"/>
        <end position="116"/>
    </location>
</feature>
<dbReference type="EMBL" id="JAECZO010000031">
    <property type="protein sequence ID" value="KAK7194132.1"/>
    <property type="molecule type" value="Genomic_DNA"/>
</dbReference>
<dbReference type="Proteomes" id="UP001430356">
    <property type="component" value="Unassembled WGS sequence"/>
</dbReference>
<feature type="transmembrane region" description="Helical" evidence="6">
    <location>
        <begin position="525"/>
        <end position="545"/>
    </location>
</feature>
<dbReference type="InterPro" id="IPR036259">
    <property type="entry name" value="MFS_trans_sf"/>
</dbReference>
<feature type="transmembrane region" description="Helical" evidence="6">
    <location>
        <begin position="498"/>
        <end position="519"/>
    </location>
</feature>
<feature type="transmembrane region" description="Helical" evidence="6">
    <location>
        <begin position="159"/>
        <end position="178"/>
    </location>
</feature>
<sequence>MVNLHLNGGEEVHLEALAAGPQKPLSELRRFAILLLGSLAMICASFGYAFNLISGAMQARYDLTLRDMTTITTCGLVFGFFMLPYGFLYDYAGPIPISVIAIVTVVVGTVCMALCFQGTIEGSVVKLAVFNAILNIGVSLFDLVACMTVISYFPTNRGAVIALLKVFAGLGSAIVGSLKSGFFTTHVDYYYYFLLSFASVMGLLLIAFMRLPEYHLTGYEMSHLDAAEIQERLATKTQYLKQKPPMRRFAYAFVVLVLLIIYLPTESAIVSYKGLGHRYQLAFAVVTIVLTLALTGMVAPLSVLDHSSLPFAKYFGGDTASSKDAPFSSSSHSDLAELEDAARPNGGTTTATTEPITRDSATKPTVQDSSVVSAHVDGEVSSTPIDAAAATHVSHRGGPVETEVDYIAPQYQGTFLQNLLSLNLWALWWSIFCVIGAEFVIIYNARNILGALQGHDPTDSLNTLLTVLNGVGSAVGRLLMSYLEVWSQKRKAEDRLPITFALFLPTGSVIISLVLFLTLPAVALPLPYVIAALGNGFLAATIVLVSRTIFAKDAAKHYNFCFTATMTGSIFHNRLIFGEWYASQADKQKHANHLCYGKSCVLGSMILMLGLACTGFLTSSFLHLRYSLYCKRVLAERAAMHGAADQATTGWEVAVDLNRDDLDCAK</sequence>
<feature type="transmembrane region" description="Helical" evidence="6">
    <location>
        <begin position="190"/>
        <end position="211"/>
    </location>
</feature>
<feature type="transmembrane region" description="Helical" evidence="6">
    <location>
        <begin position="71"/>
        <end position="89"/>
    </location>
</feature>
<feature type="transmembrane region" description="Helical" evidence="6">
    <location>
        <begin position="596"/>
        <end position="622"/>
    </location>
</feature>
<evidence type="ECO:0000256" key="1">
    <source>
        <dbReference type="ARBA" id="ARBA00004141"/>
    </source>
</evidence>
<feature type="transmembrane region" description="Helical" evidence="6">
    <location>
        <begin position="128"/>
        <end position="153"/>
    </location>
</feature>
<feature type="transmembrane region" description="Helical" evidence="6">
    <location>
        <begin position="557"/>
        <end position="576"/>
    </location>
</feature>
<organism evidence="7 8">
    <name type="scientific">Novymonas esmeraldas</name>
    <dbReference type="NCBI Taxonomy" id="1808958"/>
    <lineage>
        <taxon>Eukaryota</taxon>
        <taxon>Discoba</taxon>
        <taxon>Euglenozoa</taxon>
        <taxon>Kinetoplastea</taxon>
        <taxon>Metakinetoplastina</taxon>
        <taxon>Trypanosomatida</taxon>
        <taxon>Trypanosomatidae</taxon>
        <taxon>Novymonas</taxon>
    </lineage>
</organism>
<evidence type="ECO:0000256" key="3">
    <source>
        <dbReference type="ARBA" id="ARBA00022989"/>
    </source>
</evidence>
<dbReference type="InterPro" id="IPR011701">
    <property type="entry name" value="MFS"/>
</dbReference>
<evidence type="ECO:0000313" key="7">
    <source>
        <dbReference type="EMBL" id="KAK7194132.1"/>
    </source>
</evidence>
<dbReference type="PANTHER" id="PTHR21576:SF157">
    <property type="entry name" value="NODULIN-LIKE DOMAIN-CONTAINING PROTEIN"/>
    <property type="match status" value="1"/>
</dbReference>
<name>A0AAW0EJ79_9TRYP</name>
<evidence type="ECO:0000256" key="6">
    <source>
        <dbReference type="SAM" id="Phobius"/>
    </source>
</evidence>
<feature type="transmembrane region" description="Helical" evidence="6">
    <location>
        <begin position="425"/>
        <end position="445"/>
    </location>
</feature>
<evidence type="ECO:0000256" key="2">
    <source>
        <dbReference type="ARBA" id="ARBA00022692"/>
    </source>
</evidence>
<protein>
    <submittedName>
        <fullName evidence="7">Protein Associated with Differentiation</fullName>
    </submittedName>
</protein>
<dbReference type="Gene3D" id="1.20.1250.20">
    <property type="entry name" value="MFS general substrate transporter like domains"/>
    <property type="match status" value="1"/>
</dbReference>
<evidence type="ECO:0000256" key="5">
    <source>
        <dbReference type="SAM" id="MobiDB-lite"/>
    </source>
</evidence>
<evidence type="ECO:0000256" key="4">
    <source>
        <dbReference type="ARBA" id="ARBA00023136"/>
    </source>
</evidence>
<dbReference type="GO" id="GO:0016020">
    <property type="term" value="C:membrane"/>
    <property type="evidence" value="ECO:0007669"/>
    <property type="project" value="UniProtKB-SubCell"/>
</dbReference>
<gene>
    <name evidence="7" type="ORF">NESM_000326500</name>
</gene>
<keyword evidence="4 6" id="KW-0472">Membrane</keyword>
<feature type="transmembrane region" description="Helical" evidence="6">
    <location>
        <begin position="281"/>
        <end position="304"/>
    </location>
</feature>
<keyword evidence="2 6" id="KW-0812">Transmembrane</keyword>
<reference evidence="7 8" key="1">
    <citation type="journal article" date="2021" name="MBio">
        <title>A New Model Trypanosomatid, Novymonas esmeraldas: Genomic Perception of Its 'Candidatus Pandoraea novymonadis' Endosymbiont.</title>
        <authorList>
            <person name="Zakharova A."/>
            <person name="Saura A."/>
            <person name="Butenko A."/>
            <person name="Podesvova L."/>
            <person name="Warmusova S."/>
            <person name="Kostygov A.Y."/>
            <person name="Nenarokova A."/>
            <person name="Lukes J."/>
            <person name="Opperdoes F.R."/>
            <person name="Yurchenko V."/>
        </authorList>
    </citation>
    <scope>NUCLEOTIDE SEQUENCE [LARGE SCALE GENOMIC DNA]</scope>
    <source>
        <strain evidence="7 8">E262AT.01</strain>
    </source>
</reference>
<keyword evidence="3 6" id="KW-1133">Transmembrane helix</keyword>
<dbReference type="Pfam" id="PF07690">
    <property type="entry name" value="MFS_1"/>
    <property type="match status" value="1"/>
</dbReference>